<dbReference type="Pfam" id="PF01061">
    <property type="entry name" value="ABC2_membrane"/>
    <property type="match status" value="1"/>
</dbReference>
<dbReference type="AlphaFoldDB" id="A0A919RYA0"/>
<feature type="transmembrane region" description="Helical" evidence="8">
    <location>
        <begin position="81"/>
        <end position="100"/>
    </location>
</feature>
<keyword evidence="3" id="KW-0813">Transport</keyword>
<keyword evidence="5 8" id="KW-0812">Transmembrane</keyword>
<keyword evidence="4" id="KW-1003">Cell membrane</keyword>
<protein>
    <recommendedName>
        <fullName evidence="9">ABC-2 type transporter transmembrane domain-containing protein</fullName>
    </recommendedName>
</protein>
<evidence type="ECO:0000259" key="9">
    <source>
        <dbReference type="Pfam" id="PF01061"/>
    </source>
</evidence>
<comment type="similarity">
    <text evidence="2">Belongs to the ABC-2 integral membrane protein family.</text>
</comment>
<organism evidence="10 11">
    <name type="scientific">Clostridium polyendosporum</name>
    <dbReference type="NCBI Taxonomy" id="69208"/>
    <lineage>
        <taxon>Bacteria</taxon>
        <taxon>Bacillati</taxon>
        <taxon>Bacillota</taxon>
        <taxon>Clostridia</taxon>
        <taxon>Eubacteriales</taxon>
        <taxon>Clostridiaceae</taxon>
        <taxon>Clostridium</taxon>
    </lineage>
</organism>
<dbReference type="InterPro" id="IPR013525">
    <property type="entry name" value="ABC2_TM"/>
</dbReference>
<name>A0A919RYA0_9CLOT</name>
<feature type="transmembrane region" description="Helical" evidence="8">
    <location>
        <begin position="25"/>
        <end position="42"/>
    </location>
</feature>
<evidence type="ECO:0000313" key="10">
    <source>
        <dbReference type="EMBL" id="GIM28745.1"/>
    </source>
</evidence>
<dbReference type="EMBL" id="BOPZ01000009">
    <property type="protein sequence ID" value="GIM28745.1"/>
    <property type="molecule type" value="Genomic_DNA"/>
</dbReference>
<dbReference type="PANTHER" id="PTHR30413:SF8">
    <property type="entry name" value="TRANSPORT PERMEASE PROTEIN"/>
    <property type="match status" value="1"/>
</dbReference>
<comment type="caution">
    <text evidence="10">The sequence shown here is derived from an EMBL/GenBank/DDBJ whole genome shotgun (WGS) entry which is preliminary data.</text>
</comment>
<evidence type="ECO:0000256" key="6">
    <source>
        <dbReference type="ARBA" id="ARBA00022989"/>
    </source>
</evidence>
<feature type="domain" description="ABC-2 type transporter transmembrane" evidence="9">
    <location>
        <begin position="2"/>
        <end position="71"/>
    </location>
</feature>
<dbReference type="GO" id="GO:0015920">
    <property type="term" value="P:lipopolysaccharide transport"/>
    <property type="evidence" value="ECO:0007669"/>
    <property type="project" value="TreeGrafter"/>
</dbReference>
<evidence type="ECO:0000256" key="5">
    <source>
        <dbReference type="ARBA" id="ARBA00022692"/>
    </source>
</evidence>
<keyword evidence="11" id="KW-1185">Reference proteome</keyword>
<accession>A0A919RYA0</accession>
<dbReference type="Proteomes" id="UP000679179">
    <property type="component" value="Unassembled WGS sequence"/>
</dbReference>
<comment type="subcellular location">
    <subcellularLocation>
        <location evidence="1">Cell inner membrane</location>
        <topology evidence="1">Multi-pass membrane protein</topology>
    </subcellularLocation>
</comment>
<evidence type="ECO:0000256" key="2">
    <source>
        <dbReference type="ARBA" id="ARBA00007783"/>
    </source>
</evidence>
<keyword evidence="7 8" id="KW-0472">Membrane</keyword>
<gene>
    <name evidence="10" type="ORF">CPJCM30710_14110</name>
</gene>
<dbReference type="GO" id="GO:0005886">
    <property type="term" value="C:plasma membrane"/>
    <property type="evidence" value="ECO:0007669"/>
    <property type="project" value="UniProtKB-SubCell"/>
</dbReference>
<evidence type="ECO:0000313" key="11">
    <source>
        <dbReference type="Proteomes" id="UP000679179"/>
    </source>
</evidence>
<evidence type="ECO:0000256" key="7">
    <source>
        <dbReference type="ARBA" id="ARBA00023136"/>
    </source>
</evidence>
<evidence type="ECO:0000256" key="4">
    <source>
        <dbReference type="ARBA" id="ARBA00022475"/>
    </source>
</evidence>
<proteinExistence type="inferred from homology"/>
<evidence type="ECO:0000256" key="8">
    <source>
        <dbReference type="SAM" id="Phobius"/>
    </source>
</evidence>
<dbReference type="PANTHER" id="PTHR30413">
    <property type="entry name" value="INNER MEMBRANE TRANSPORT PERMEASE"/>
    <property type="match status" value="1"/>
</dbReference>
<dbReference type="GO" id="GO:0140359">
    <property type="term" value="F:ABC-type transporter activity"/>
    <property type="evidence" value="ECO:0007669"/>
    <property type="project" value="InterPro"/>
</dbReference>
<evidence type="ECO:0000256" key="1">
    <source>
        <dbReference type="ARBA" id="ARBA00004429"/>
    </source>
</evidence>
<evidence type="ECO:0000256" key="3">
    <source>
        <dbReference type="ARBA" id="ARBA00022448"/>
    </source>
</evidence>
<reference evidence="10" key="1">
    <citation type="submission" date="2021-03" db="EMBL/GenBank/DDBJ databases">
        <title>Taxonomic study of Clostridium polyendosporum from meadow-gley soil under rice.</title>
        <authorList>
            <person name="Kobayashi H."/>
            <person name="Tanizawa Y."/>
            <person name="Yagura M."/>
        </authorList>
    </citation>
    <scope>NUCLEOTIDE SEQUENCE</scope>
    <source>
        <strain evidence="10">JCM 30710</strain>
    </source>
</reference>
<keyword evidence="6 8" id="KW-1133">Transmembrane helix</keyword>
<sequence>MAFCITLGAGLFVATMNVKYRDIKYIVPFIVQFGMYISPVGYSSNVIPEKFKLLYSLNPLVGVIDGFRWCFIPYAELYLPSIFISAIVSVILLFLGVRFFNKFEQSFADII</sequence>